<feature type="region of interest" description="Disordered" evidence="8">
    <location>
        <begin position="1"/>
        <end position="34"/>
    </location>
</feature>
<evidence type="ECO:0000256" key="2">
    <source>
        <dbReference type="ARBA" id="ARBA00022448"/>
    </source>
</evidence>
<dbReference type="InterPro" id="IPR035906">
    <property type="entry name" value="MetI-like_sf"/>
</dbReference>
<organism evidence="10 11">
    <name type="scientific">Acidiferrimicrobium australe</name>
    <dbReference type="NCBI Taxonomy" id="2664430"/>
    <lineage>
        <taxon>Bacteria</taxon>
        <taxon>Bacillati</taxon>
        <taxon>Actinomycetota</taxon>
        <taxon>Acidimicrobiia</taxon>
        <taxon>Acidimicrobiales</taxon>
        <taxon>Acidimicrobiaceae</taxon>
        <taxon>Acidiferrimicrobium</taxon>
    </lineage>
</organism>
<proteinExistence type="inferred from homology"/>
<dbReference type="EMBL" id="WJHE01000028">
    <property type="protein sequence ID" value="MST31274.1"/>
    <property type="molecule type" value="Genomic_DNA"/>
</dbReference>
<dbReference type="PANTHER" id="PTHR43227:SF7">
    <property type="entry name" value="ARABINOOLIGOSACCHARIDES TRANSPORT SYSTEM PERMEASE PROTEIN ARAP"/>
    <property type="match status" value="1"/>
</dbReference>
<dbReference type="CDD" id="cd06261">
    <property type="entry name" value="TM_PBP2"/>
    <property type="match status" value="1"/>
</dbReference>
<dbReference type="Gene3D" id="1.10.3720.10">
    <property type="entry name" value="MetI-like"/>
    <property type="match status" value="1"/>
</dbReference>
<evidence type="ECO:0000256" key="7">
    <source>
        <dbReference type="RuleBase" id="RU363032"/>
    </source>
</evidence>
<dbReference type="InterPro" id="IPR000515">
    <property type="entry name" value="MetI-like"/>
</dbReference>
<name>A0ABW9QNE1_9ACTN</name>
<dbReference type="SUPFAM" id="SSF160964">
    <property type="entry name" value="MalF N-terminal region-like"/>
    <property type="match status" value="1"/>
</dbReference>
<feature type="transmembrane region" description="Helical" evidence="7">
    <location>
        <begin position="98"/>
        <end position="121"/>
    </location>
</feature>
<accession>A0ABW9QNE1</accession>
<evidence type="ECO:0000256" key="6">
    <source>
        <dbReference type="ARBA" id="ARBA00023136"/>
    </source>
</evidence>
<dbReference type="SUPFAM" id="SSF161098">
    <property type="entry name" value="MetI-like"/>
    <property type="match status" value="1"/>
</dbReference>
<reference evidence="10 11" key="1">
    <citation type="submission" date="2019-11" db="EMBL/GenBank/DDBJ databases">
        <title>Acidiferrimicrobium australis gen. nov., sp. nov., an acidophilic and obligately heterotrophic, member of the Actinobacteria that catalyses dissimilatory oxido- reduction of iron isolated from metal-rich acidic water in Chile.</title>
        <authorList>
            <person name="Gonzalez D."/>
            <person name="Huber K."/>
            <person name="Hedrich S."/>
            <person name="Rojas-Villalobos C."/>
            <person name="Quatrini R."/>
            <person name="Dinamarca M.A."/>
            <person name="Schwarz A."/>
            <person name="Canales C."/>
            <person name="Nancucheo I."/>
        </authorList>
    </citation>
    <scope>NUCLEOTIDE SEQUENCE [LARGE SCALE GENOMIC DNA]</scope>
    <source>
        <strain evidence="10 11">USS-CCA1</strain>
    </source>
</reference>
<dbReference type="PANTHER" id="PTHR43227">
    <property type="entry name" value="BLL4140 PROTEIN"/>
    <property type="match status" value="1"/>
</dbReference>
<keyword evidence="6 7" id="KW-0472">Membrane</keyword>
<comment type="caution">
    <text evidence="10">The sequence shown here is derived from an EMBL/GenBank/DDBJ whole genome shotgun (WGS) entry which is preliminary data.</text>
</comment>
<comment type="similarity">
    <text evidence="7">Belongs to the binding-protein-dependent transport system permease family.</text>
</comment>
<keyword evidence="3" id="KW-1003">Cell membrane</keyword>
<keyword evidence="11" id="KW-1185">Reference proteome</keyword>
<feature type="transmembrane region" description="Helical" evidence="7">
    <location>
        <begin position="45"/>
        <end position="69"/>
    </location>
</feature>
<evidence type="ECO:0000259" key="9">
    <source>
        <dbReference type="PROSITE" id="PS50928"/>
    </source>
</evidence>
<evidence type="ECO:0000256" key="8">
    <source>
        <dbReference type="SAM" id="MobiDB-lite"/>
    </source>
</evidence>
<keyword evidence="5 7" id="KW-1133">Transmembrane helix</keyword>
<evidence type="ECO:0000256" key="4">
    <source>
        <dbReference type="ARBA" id="ARBA00022692"/>
    </source>
</evidence>
<feature type="transmembrane region" description="Helical" evidence="7">
    <location>
        <begin position="133"/>
        <end position="154"/>
    </location>
</feature>
<evidence type="ECO:0000313" key="11">
    <source>
        <dbReference type="Proteomes" id="UP000437736"/>
    </source>
</evidence>
<feature type="transmembrane region" description="Helical" evidence="7">
    <location>
        <begin position="280"/>
        <end position="309"/>
    </location>
</feature>
<comment type="subcellular location">
    <subcellularLocation>
        <location evidence="1 7">Cell membrane</location>
        <topology evidence="1 7">Multi-pass membrane protein</topology>
    </subcellularLocation>
</comment>
<evidence type="ECO:0000313" key="10">
    <source>
        <dbReference type="EMBL" id="MST31274.1"/>
    </source>
</evidence>
<dbReference type="InterPro" id="IPR035277">
    <property type="entry name" value="MalF_N"/>
</dbReference>
<keyword evidence="4 7" id="KW-0812">Transmembrane</keyword>
<dbReference type="Pfam" id="PF00528">
    <property type="entry name" value="BPD_transp_1"/>
    <property type="match status" value="1"/>
</dbReference>
<evidence type="ECO:0000256" key="5">
    <source>
        <dbReference type="ARBA" id="ARBA00022989"/>
    </source>
</evidence>
<dbReference type="Gene3D" id="1.20.58.370">
    <property type="entry name" value="MalF N-terminal region-like"/>
    <property type="match status" value="1"/>
</dbReference>
<sequence>MTTSFSTARRPDGSPPLSASARPSPRLRHHGGGPVAKRQRVGAALVAPSFLFVIVFVLFPLAYAVYISLTNWPLVGSYHFVGLQNYTSLGSNAVFVHAVWFTLLYTAIVTPAIFVLGYAMAMFVRKNRPGSTLIRTIFFLPYIVGLATESYMVVLDVQPRFGIVNVILSRLGLASIDTAWLIHTDLALAVTCVLVTWYASGLTMLLLVGGMQGVSTDVYEAASMDGATWWQRESRITLPLLRPTIALSLIISVIGSFLAFNQFYILTQGGPGTSTDTIVMWIYQVAFVQLHLGAATAMAIVLVIAVGLVSMVQFIMLRDPTKA</sequence>
<feature type="transmembrane region" description="Helical" evidence="7">
    <location>
        <begin position="186"/>
        <end position="208"/>
    </location>
</feature>
<evidence type="ECO:0000256" key="3">
    <source>
        <dbReference type="ARBA" id="ARBA00022475"/>
    </source>
</evidence>
<feature type="transmembrane region" description="Helical" evidence="7">
    <location>
        <begin position="240"/>
        <end position="260"/>
    </location>
</feature>
<dbReference type="Proteomes" id="UP000437736">
    <property type="component" value="Unassembled WGS sequence"/>
</dbReference>
<evidence type="ECO:0000256" key="1">
    <source>
        <dbReference type="ARBA" id="ARBA00004651"/>
    </source>
</evidence>
<keyword evidence="2 7" id="KW-0813">Transport</keyword>
<feature type="domain" description="ABC transmembrane type-1" evidence="9">
    <location>
        <begin position="99"/>
        <end position="313"/>
    </location>
</feature>
<gene>
    <name evidence="10" type="ORF">GHK86_00820</name>
</gene>
<feature type="compositionally biased region" description="Low complexity" evidence="8">
    <location>
        <begin position="15"/>
        <end position="24"/>
    </location>
</feature>
<protein>
    <submittedName>
        <fullName evidence="10">ABC transporter permease subunit</fullName>
    </submittedName>
</protein>
<dbReference type="InterPro" id="IPR050809">
    <property type="entry name" value="UgpAE/MalFG_permease"/>
</dbReference>
<dbReference type="PROSITE" id="PS50928">
    <property type="entry name" value="ABC_TM1"/>
    <property type="match status" value="1"/>
</dbReference>